<dbReference type="PROSITE" id="PS50076">
    <property type="entry name" value="DNAJ_2"/>
    <property type="match status" value="1"/>
</dbReference>
<dbReference type="AlphaFoldDB" id="A0A1J3CGT3"/>
<dbReference type="PANTHER" id="PTHR44137:SF59">
    <property type="entry name" value="J DOMAIN-CONTAINING PROTEIN"/>
    <property type="match status" value="1"/>
</dbReference>
<sequence>MECNKDEAERAKEIAEKKFKVKDFAGAKKFALKAQSLYPEVEGVSQMLATFDVYIAAENKVNEDLNWYGILDASPRDDDETLKRKYRKLALTLHPDKNSSIGSEGAFKYVLDAWKFLSDKEKRAAYDRKRSLQTMYQKVSVSASNNGFCNFGKTNFPTNGSNFTKTSVPTNGGSFAKTSVPANGRPAIPKNNPTTKKNNPQKPVGSTQKPPGRAYHHTTAPSSFTASGSSGQSESSTFWTVCRRCMMQYEYPRAYVNFNLLCANCRQPFLAIESPKPGMSNLWSSSSSRKRNLDPKSAAKQSSTSGVSDNSKWTFSRTSSAAHAASVVQQAYEKVKKEREEAKATARRDKKSSKRKSTADSSPSGGSLKKRKVTGETDMGCSSGSKVTYHVSGETGKLQHGIKEIADEISPGIKEKISEEDVAGEVRGKVSSAL</sequence>
<feature type="compositionally biased region" description="Basic and acidic residues" evidence="1">
    <location>
        <begin position="338"/>
        <end position="347"/>
    </location>
</feature>
<proteinExistence type="predicted"/>
<evidence type="ECO:0000256" key="1">
    <source>
        <dbReference type="SAM" id="MobiDB-lite"/>
    </source>
</evidence>
<dbReference type="PRINTS" id="PR00625">
    <property type="entry name" value="JDOMAIN"/>
</dbReference>
<feature type="compositionally biased region" description="Low complexity" evidence="1">
    <location>
        <begin position="218"/>
        <end position="234"/>
    </location>
</feature>
<dbReference type="PANTHER" id="PTHR44137">
    <property type="entry name" value="BNAC03G44070D PROTEIN"/>
    <property type="match status" value="1"/>
</dbReference>
<feature type="region of interest" description="Disordered" evidence="1">
    <location>
        <begin position="274"/>
        <end position="312"/>
    </location>
</feature>
<feature type="region of interest" description="Disordered" evidence="1">
    <location>
        <begin position="162"/>
        <end position="234"/>
    </location>
</feature>
<dbReference type="InterPro" id="IPR056988">
    <property type="entry name" value="Zn_ribbon_pln"/>
</dbReference>
<dbReference type="Pfam" id="PF23551">
    <property type="entry name" value="Zn_ribbon_20"/>
    <property type="match status" value="1"/>
</dbReference>
<dbReference type="EMBL" id="GEVI01027272">
    <property type="protein sequence ID" value="JAU05048.1"/>
    <property type="molecule type" value="Transcribed_RNA"/>
</dbReference>
<feature type="domain" description="J" evidence="2">
    <location>
        <begin position="66"/>
        <end position="130"/>
    </location>
</feature>
<feature type="compositionally biased region" description="Polar residues" evidence="1">
    <location>
        <begin position="162"/>
        <end position="181"/>
    </location>
</feature>
<dbReference type="InterPro" id="IPR001623">
    <property type="entry name" value="DnaJ_domain"/>
</dbReference>
<organism evidence="3">
    <name type="scientific">Noccaea caerulescens</name>
    <name type="common">Alpine penny-cress</name>
    <name type="synonym">Thlaspi caerulescens</name>
    <dbReference type="NCBI Taxonomy" id="107243"/>
    <lineage>
        <taxon>Eukaryota</taxon>
        <taxon>Viridiplantae</taxon>
        <taxon>Streptophyta</taxon>
        <taxon>Embryophyta</taxon>
        <taxon>Tracheophyta</taxon>
        <taxon>Spermatophyta</taxon>
        <taxon>Magnoliopsida</taxon>
        <taxon>eudicotyledons</taxon>
        <taxon>Gunneridae</taxon>
        <taxon>Pentapetalae</taxon>
        <taxon>rosids</taxon>
        <taxon>malvids</taxon>
        <taxon>Brassicales</taxon>
        <taxon>Brassicaceae</taxon>
        <taxon>Coluteocarpeae</taxon>
        <taxon>Noccaea</taxon>
    </lineage>
</organism>
<evidence type="ECO:0000259" key="2">
    <source>
        <dbReference type="PROSITE" id="PS50076"/>
    </source>
</evidence>
<feature type="compositionally biased region" description="Basic and acidic residues" evidence="1">
    <location>
        <begin position="413"/>
        <end position="428"/>
    </location>
</feature>
<dbReference type="Gene3D" id="1.10.287.110">
    <property type="entry name" value="DnaJ domain"/>
    <property type="match status" value="1"/>
</dbReference>
<gene>
    <name evidence="3" type="ORF">GA_TR17553_c0_g1_i1_g.56011</name>
</gene>
<feature type="compositionally biased region" description="Polar residues" evidence="1">
    <location>
        <begin position="299"/>
        <end position="312"/>
    </location>
</feature>
<reference evidence="3" key="1">
    <citation type="submission" date="2016-07" db="EMBL/GenBank/DDBJ databases">
        <title>De novo transcriptome assembly of four accessions of the metal hyperaccumulator plant Noccaea caerulescens.</title>
        <authorList>
            <person name="Blande D."/>
            <person name="Halimaa P."/>
            <person name="Tervahauta A.I."/>
            <person name="Aarts M.G."/>
            <person name="Karenlampi S.O."/>
        </authorList>
    </citation>
    <scope>NUCLEOTIDE SEQUENCE</scope>
</reference>
<dbReference type="SUPFAM" id="SSF46565">
    <property type="entry name" value="Chaperone J-domain"/>
    <property type="match status" value="1"/>
</dbReference>
<protein>
    <submittedName>
        <fullName evidence="3">DnaJ-like protein subfamily B member 12</fullName>
    </submittedName>
</protein>
<feature type="region of interest" description="Disordered" evidence="1">
    <location>
        <begin position="338"/>
        <end position="434"/>
    </location>
</feature>
<dbReference type="Pfam" id="PF00226">
    <property type="entry name" value="DnaJ"/>
    <property type="match status" value="1"/>
</dbReference>
<dbReference type="InterPro" id="IPR036869">
    <property type="entry name" value="J_dom_sf"/>
</dbReference>
<dbReference type="SMART" id="SM00271">
    <property type="entry name" value="DnaJ"/>
    <property type="match status" value="1"/>
</dbReference>
<feature type="compositionally biased region" description="Low complexity" evidence="1">
    <location>
        <begin position="189"/>
        <end position="203"/>
    </location>
</feature>
<name>A0A1J3CGT3_NOCCA</name>
<accession>A0A1J3CGT3</accession>
<evidence type="ECO:0000313" key="3">
    <source>
        <dbReference type="EMBL" id="JAU05048.1"/>
    </source>
</evidence>
<dbReference type="CDD" id="cd06257">
    <property type="entry name" value="DnaJ"/>
    <property type="match status" value="1"/>
</dbReference>